<dbReference type="AlphaFoldDB" id="A0A809SBC9"/>
<feature type="transmembrane region" description="Helical" evidence="8">
    <location>
        <begin position="341"/>
        <end position="359"/>
    </location>
</feature>
<evidence type="ECO:0000256" key="5">
    <source>
        <dbReference type="ARBA" id="ARBA00022692"/>
    </source>
</evidence>
<feature type="transmembrane region" description="Helical" evidence="8">
    <location>
        <begin position="124"/>
        <end position="146"/>
    </location>
</feature>
<dbReference type="Proteomes" id="UP000662914">
    <property type="component" value="Chromosome"/>
</dbReference>
<keyword evidence="4 10" id="KW-0808">Transferase</keyword>
<feature type="transmembrane region" description="Helical" evidence="8">
    <location>
        <begin position="291"/>
        <end position="309"/>
    </location>
</feature>
<keyword evidence="3" id="KW-0328">Glycosyltransferase</keyword>
<dbReference type="InterPro" id="IPR038731">
    <property type="entry name" value="RgtA/B/C-like"/>
</dbReference>
<protein>
    <submittedName>
        <fullName evidence="10">Glycosyltransferase</fullName>
    </submittedName>
</protein>
<keyword evidence="5 8" id="KW-0812">Transmembrane</keyword>
<accession>A0A809SBC9</accession>
<evidence type="ECO:0000313" key="11">
    <source>
        <dbReference type="Proteomes" id="UP000662914"/>
    </source>
</evidence>
<feature type="transmembrane region" description="Helical" evidence="8">
    <location>
        <begin position="82"/>
        <end position="103"/>
    </location>
</feature>
<evidence type="ECO:0000256" key="3">
    <source>
        <dbReference type="ARBA" id="ARBA00022676"/>
    </source>
</evidence>
<dbReference type="KEGG" id="ddz:DSYM_21930"/>
<feature type="transmembrane region" description="Helical" evidence="8">
    <location>
        <begin position="399"/>
        <end position="417"/>
    </location>
</feature>
<evidence type="ECO:0000256" key="8">
    <source>
        <dbReference type="SAM" id="Phobius"/>
    </source>
</evidence>
<evidence type="ECO:0000259" key="9">
    <source>
        <dbReference type="Pfam" id="PF13231"/>
    </source>
</evidence>
<name>A0A809SBC9_9PROT</name>
<evidence type="ECO:0000256" key="4">
    <source>
        <dbReference type="ARBA" id="ARBA00022679"/>
    </source>
</evidence>
<dbReference type="GO" id="GO:0010041">
    <property type="term" value="P:response to iron(III) ion"/>
    <property type="evidence" value="ECO:0007669"/>
    <property type="project" value="TreeGrafter"/>
</dbReference>
<sequence>MSQRLTFPAGPILLLALLTAVAILTRPLTPIDETRYVGVAWEMWLRGDWLVLFKNGEPYSHKPPLLFWLYNLGWLLTGVNEWWPRLVSPLFSLGSLLLTLSLARRLWPREPQAGRHAAWILSSCLLWMLFSTSAMFDVMLSFFALLGARGLLIAAEGRMSRGFTLLAAAIGLGVLAKGPVVLLHLLTVAVLAPWWRPGLAWKRWYGGLLLALLGGAAIALAWAIPAALKGGEEYARMIFWGQTAGRVADSFAHKRAFWWYLPLLPLLFFPWLAWPALWRRLLAMRHEGLDGGLRFCLAWLVPVFFFFSLISGKQIHYLVPLFPAFALLAGRLLARGAGGGAWLPALLAVGLGASMLWLAPDGLTGKLDLWENLPRWPGTVLVFVGIAVIWLGRKAAWRMAALATLGAALFALAQFYVSDNLWRRYDIRPMAREIKRLQDRGSAVANNGDYHAQYQFFGRLEHPLHELGSPAEIRPWFDAHPDGALILYVTPQPGEAAPLFSQPYLGEAAVLLNAEQLRARGWLK</sequence>
<keyword evidence="6 8" id="KW-1133">Transmembrane helix</keyword>
<proteinExistence type="predicted"/>
<feature type="transmembrane region" description="Helical" evidence="8">
    <location>
        <begin position="315"/>
        <end position="334"/>
    </location>
</feature>
<keyword evidence="2" id="KW-1003">Cell membrane</keyword>
<dbReference type="GO" id="GO:0005886">
    <property type="term" value="C:plasma membrane"/>
    <property type="evidence" value="ECO:0007669"/>
    <property type="project" value="UniProtKB-SubCell"/>
</dbReference>
<dbReference type="PANTHER" id="PTHR33908:SF3">
    <property type="entry name" value="UNDECAPRENYL PHOSPHATE-ALPHA-4-AMINO-4-DEOXY-L-ARABINOSE ARABINOSYL TRANSFERASE"/>
    <property type="match status" value="1"/>
</dbReference>
<evidence type="ECO:0000313" key="10">
    <source>
        <dbReference type="EMBL" id="BBO21494.1"/>
    </source>
</evidence>
<evidence type="ECO:0000256" key="1">
    <source>
        <dbReference type="ARBA" id="ARBA00004651"/>
    </source>
</evidence>
<keyword evidence="7 8" id="KW-0472">Membrane</keyword>
<dbReference type="Pfam" id="PF13231">
    <property type="entry name" value="PMT_2"/>
    <property type="match status" value="1"/>
</dbReference>
<organism evidence="10 11">
    <name type="scientific">Candidatus Desulfobacillus denitrificans</name>
    <dbReference type="NCBI Taxonomy" id="2608985"/>
    <lineage>
        <taxon>Bacteria</taxon>
        <taxon>Pseudomonadati</taxon>
        <taxon>Pseudomonadota</taxon>
        <taxon>Betaproteobacteria</taxon>
        <taxon>Candidatus Desulfobacillus</taxon>
    </lineage>
</organism>
<feature type="domain" description="Glycosyltransferase RgtA/B/C/D-like" evidence="9">
    <location>
        <begin position="61"/>
        <end position="213"/>
    </location>
</feature>
<dbReference type="GO" id="GO:0016763">
    <property type="term" value="F:pentosyltransferase activity"/>
    <property type="evidence" value="ECO:0007669"/>
    <property type="project" value="TreeGrafter"/>
</dbReference>
<dbReference type="InterPro" id="IPR050297">
    <property type="entry name" value="LipidA_mod_glycosyltrf_83"/>
</dbReference>
<gene>
    <name evidence="10" type="ORF">DSYM_21930</name>
</gene>
<feature type="transmembrane region" description="Helical" evidence="8">
    <location>
        <begin position="374"/>
        <end position="392"/>
    </location>
</feature>
<dbReference type="EMBL" id="AP021857">
    <property type="protein sequence ID" value="BBO21494.1"/>
    <property type="molecule type" value="Genomic_DNA"/>
</dbReference>
<evidence type="ECO:0000256" key="7">
    <source>
        <dbReference type="ARBA" id="ARBA00023136"/>
    </source>
</evidence>
<evidence type="ECO:0000256" key="2">
    <source>
        <dbReference type="ARBA" id="ARBA00022475"/>
    </source>
</evidence>
<reference evidence="10" key="1">
    <citation type="journal article" name="DNA Res.">
        <title>The physiological potential of anammox bacteria as revealed by their core genome structure.</title>
        <authorList>
            <person name="Okubo T."/>
            <person name="Toyoda A."/>
            <person name="Fukuhara K."/>
            <person name="Uchiyama I."/>
            <person name="Harigaya Y."/>
            <person name="Kuroiwa M."/>
            <person name="Suzuki T."/>
            <person name="Murakami Y."/>
            <person name="Suwa Y."/>
            <person name="Takami H."/>
        </authorList>
    </citation>
    <scope>NUCLEOTIDE SEQUENCE</scope>
    <source>
        <strain evidence="10">317325-3</strain>
    </source>
</reference>
<comment type="subcellular location">
    <subcellularLocation>
        <location evidence="1">Cell membrane</location>
        <topology evidence="1">Multi-pass membrane protein</topology>
    </subcellularLocation>
</comment>
<dbReference type="PANTHER" id="PTHR33908">
    <property type="entry name" value="MANNOSYLTRANSFERASE YKCB-RELATED"/>
    <property type="match status" value="1"/>
</dbReference>
<dbReference type="GO" id="GO:0009103">
    <property type="term" value="P:lipopolysaccharide biosynthetic process"/>
    <property type="evidence" value="ECO:0007669"/>
    <property type="project" value="TreeGrafter"/>
</dbReference>
<feature type="transmembrane region" description="Helical" evidence="8">
    <location>
        <begin position="257"/>
        <end position="279"/>
    </location>
</feature>
<evidence type="ECO:0000256" key="6">
    <source>
        <dbReference type="ARBA" id="ARBA00022989"/>
    </source>
</evidence>
<feature type="transmembrane region" description="Helical" evidence="8">
    <location>
        <begin position="204"/>
        <end position="224"/>
    </location>
</feature>
<feature type="transmembrane region" description="Helical" evidence="8">
    <location>
        <begin position="166"/>
        <end position="192"/>
    </location>
</feature>